<keyword evidence="5" id="KW-1185">Reference proteome</keyword>
<evidence type="ECO:0000256" key="1">
    <source>
        <dbReference type="SAM" id="Coils"/>
    </source>
</evidence>
<gene>
    <name evidence="4" type="primary">20341294</name>
    <name evidence="3" type="ORF">GGTG_00836</name>
</gene>
<reference evidence="4" key="4">
    <citation type="journal article" date="2015" name="G3 (Bethesda)">
        <title>Genome sequences of three phytopathogenic species of the Magnaporthaceae family of fungi.</title>
        <authorList>
            <person name="Okagaki L.H."/>
            <person name="Nunes C.C."/>
            <person name="Sailsbery J."/>
            <person name="Clay B."/>
            <person name="Brown D."/>
            <person name="John T."/>
            <person name="Oh Y."/>
            <person name="Young N."/>
            <person name="Fitzgerald M."/>
            <person name="Haas B.J."/>
            <person name="Zeng Q."/>
            <person name="Young S."/>
            <person name="Adiconis X."/>
            <person name="Fan L."/>
            <person name="Levin J.Z."/>
            <person name="Mitchell T.K."/>
            <person name="Okubara P.A."/>
            <person name="Farman M.L."/>
            <person name="Kohn L.M."/>
            <person name="Birren B."/>
            <person name="Ma L.-J."/>
            <person name="Dean R.A."/>
        </authorList>
    </citation>
    <scope>NUCLEOTIDE SEQUENCE</scope>
    <source>
        <strain evidence="4">R3-111a-1</strain>
    </source>
</reference>
<dbReference type="VEuPathDB" id="FungiDB:GGTG_00836"/>
<dbReference type="RefSeq" id="XP_009216852.1">
    <property type="nucleotide sequence ID" value="XM_009218588.1"/>
</dbReference>
<dbReference type="Proteomes" id="UP000006039">
    <property type="component" value="Unassembled WGS sequence"/>
</dbReference>
<reference evidence="3" key="2">
    <citation type="submission" date="2010-07" db="EMBL/GenBank/DDBJ databases">
        <authorList>
            <consortium name="The Broad Institute Genome Sequencing Platform"/>
            <consortium name="Broad Institute Genome Sequencing Center for Infectious Disease"/>
            <person name="Ma L.-J."/>
            <person name="Dead R."/>
            <person name="Young S."/>
            <person name="Zeng Q."/>
            <person name="Koehrsen M."/>
            <person name="Alvarado L."/>
            <person name="Berlin A."/>
            <person name="Chapman S.B."/>
            <person name="Chen Z."/>
            <person name="Freedman E."/>
            <person name="Gellesch M."/>
            <person name="Goldberg J."/>
            <person name="Griggs A."/>
            <person name="Gujja S."/>
            <person name="Heilman E.R."/>
            <person name="Heiman D."/>
            <person name="Hepburn T."/>
            <person name="Howarth C."/>
            <person name="Jen D."/>
            <person name="Larson L."/>
            <person name="Mehta T."/>
            <person name="Neiman D."/>
            <person name="Pearson M."/>
            <person name="Roberts A."/>
            <person name="Saif S."/>
            <person name="Shea T."/>
            <person name="Shenoy N."/>
            <person name="Sisk P."/>
            <person name="Stolte C."/>
            <person name="Sykes S."/>
            <person name="Walk T."/>
            <person name="White J."/>
            <person name="Yandava C."/>
            <person name="Haas B."/>
            <person name="Nusbaum C."/>
            <person name="Birren B."/>
        </authorList>
    </citation>
    <scope>NUCLEOTIDE SEQUENCE</scope>
    <source>
        <strain evidence="3">R3-111a-1</strain>
    </source>
</reference>
<feature type="coiled-coil region" evidence="1">
    <location>
        <begin position="63"/>
        <end position="90"/>
    </location>
</feature>
<dbReference type="EnsemblFungi" id="EJT80843">
    <property type="protein sequence ID" value="EJT80843"/>
    <property type="gene ID" value="GGTG_00836"/>
</dbReference>
<proteinExistence type="predicted"/>
<reference evidence="5" key="1">
    <citation type="submission" date="2010-07" db="EMBL/GenBank/DDBJ databases">
        <title>The genome sequence of Gaeumannomyces graminis var. tritici strain R3-111a-1.</title>
        <authorList>
            <consortium name="The Broad Institute Genome Sequencing Platform"/>
            <person name="Ma L.-J."/>
            <person name="Dead R."/>
            <person name="Young S."/>
            <person name="Zeng Q."/>
            <person name="Koehrsen M."/>
            <person name="Alvarado L."/>
            <person name="Berlin A."/>
            <person name="Chapman S.B."/>
            <person name="Chen Z."/>
            <person name="Freedman E."/>
            <person name="Gellesch M."/>
            <person name="Goldberg J."/>
            <person name="Griggs A."/>
            <person name="Gujja S."/>
            <person name="Heilman E.R."/>
            <person name="Heiman D."/>
            <person name="Hepburn T."/>
            <person name="Howarth C."/>
            <person name="Jen D."/>
            <person name="Larson L."/>
            <person name="Mehta T."/>
            <person name="Neiman D."/>
            <person name="Pearson M."/>
            <person name="Roberts A."/>
            <person name="Saif S."/>
            <person name="Shea T."/>
            <person name="Shenoy N."/>
            <person name="Sisk P."/>
            <person name="Stolte C."/>
            <person name="Sykes S."/>
            <person name="Walk T."/>
            <person name="White J."/>
            <person name="Yandava C."/>
            <person name="Haas B."/>
            <person name="Nusbaum C."/>
            <person name="Birren B."/>
        </authorList>
    </citation>
    <scope>NUCLEOTIDE SEQUENCE [LARGE SCALE GENOMIC DNA]</scope>
    <source>
        <strain evidence="5">R3-111a-1</strain>
    </source>
</reference>
<dbReference type="HOGENOM" id="CLU_1224835_0_0_1"/>
<evidence type="ECO:0000313" key="3">
    <source>
        <dbReference type="EMBL" id="EJT80843.1"/>
    </source>
</evidence>
<organism evidence="3">
    <name type="scientific">Gaeumannomyces tritici (strain R3-111a-1)</name>
    <name type="common">Wheat and barley take-all root rot fungus</name>
    <name type="synonym">Gaeumannomyces graminis var. tritici</name>
    <dbReference type="NCBI Taxonomy" id="644352"/>
    <lineage>
        <taxon>Eukaryota</taxon>
        <taxon>Fungi</taxon>
        <taxon>Dikarya</taxon>
        <taxon>Ascomycota</taxon>
        <taxon>Pezizomycotina</taxon>
        <taxon>Sordariomycetes</taxon>
        <taxon>Sordariomycetidae</taxon>
        <taxon>Magnaporthales</taxon>
        <taxon>Magnaporthaceae</taxon>
        <taxon>Gaeumannomyces</taxon>
    </lineage>
</organism>
<evidence type="ECO:0000256" key="2">
    <source>
        <dbReference type="SAM" id="MobiDB-lite"/>
    </source>
</evidence>
<dbReference type="AlphaFoldDB" id="J3NHV0"/>
<dbReference type="GeneID" id="20341294"/>
<dbReference type="EMBL" id="GL385395">
    <property type="protein sequence ID" value="EJT80843.1"/>
    <property type="molecule type" value="Genomic_DNA"/>
</dbReference>
<evidence type="ECO:0000313" key="4">
    <source>
        <dbReference type="EnsemblFungi" id="EJT80843"/>
    </source>
</evidence>
<dbReference type="eggNOG" id="ENOG502RND6">
    <property type="taxonomic scope" value="Eukaryota"/>
</dbReference>
<accession>J3NHV0</accession>
<evidence type="ECO:0000313" key="5">
    <source>
        <dbReference type="Proteomes" id="UP000006039"/>
    </source>
</evidence>
<name>J3NHV0_GAET3</name>
<protein>
    <submittedName>
        <fullName evidence="3 4">Uncharacterized protein</fullName>
    </submittedName>
</protein>
<reference evidence="4" key="5">
    <citation type="submission" date="2018-04" db="UniProtKB">
        <authorList>
            <consortium name="EnsemblFungi"/>
        </authorList>
    </citation>
    <scope>IDENTIFICATION</scope>
    <source>
        <strain evidence="4">R3-111a-1</strain>
    </source>
</reference>
<feature type="region of interest" description="Disordered" evidence="2">
    <location>
        <begin position="156"/>
        <end position="180"/>
    </location>
</feature>
<keyword evidence="1" id="KW-0175">Coiled coil</keyword>
<reference evidence="3" key="3">
    <citation type="submission" date="2010-09" db="EMBL/GenBank/DDBJ databases">
        <title>Annotation of Gaeumannomyces graminis var. tritici R3-111a-1.</title>
        <authorList>
            <consortium name="The Broad Institute Genome Sequencing Platform"/>
            <person name="Ma L.-J."/>
            <person name="Dead R."/>
            <person name="Young S.K."/>
            <person name="Zeng Q."/>
            <person name="Gargeya S."/>
            <person name="Fitzgerald M."/>
            <person name="Haas B."/>
            <person name="Abouelleil A."/>
            <person name="Alvarado L."/>
            <person name="Arachchi H.M."/>
            <person name="Berlin A."/>
            <person name="Brown A."/>
            <person name="Chapman S.B."/>
            <person name="Chen Z."/>
            <person name="Dunbar C."/>
            <person name="Freedman E."/>
            <person name="Gearin G."/>
            <person name="Gellesch M."/>
            <person name="Goldberg J."/>
            <person name="Griggs A."/>
            <person name="Gujja S."/>
            <person name="Heiman D."/>
            <person name="Howarth C."/>
            <person name="Larson L."/>
            <person name="Lui A."/>
            <person name="MacDonald P.J.P."/>
            <person name="Mehta T."/>
            <person name="Montmayeur A."/>
            <person name="Murphy C."/>
            <person name="Neiman D."/>
            <person name="Pearson M."/>
            <person name="Priest M."/>
            <person name="Roberts A."/>
            <person name="Saif S."/>
            <person name="Shea T."/>
            <person name="Shenoy N."/>
            <person name="Sisk P."/>
            <person name="Stolte C."/>
            <person name="Sykes S."/>
            <person name="Yandava C."/>
            <person name="Wortman J."/>
            <person name="Nusbaum C."/>
            <person name="Birren B."/>
        </authorList>
    </citation>
    <scope>NUCLEOTIDE SEQUENCE</scope>
    <source>
        <strain evidence="3">R3-111a-1</strain>
    </source>
</reference>
<feature type="compositionally biased region" description="Basic and acidic residues" evidence="2">
    <location>
        <begin position="171"/>
        <end position="180"/>
    </location>
</feature>
<sequence>MPNSMAQDMQDYATVQEAQYRQILLGLDDQVVAKAKAYRDAYQPWLQARDQLNEGRARTPQQGDALRLALERARGNLREADEELRAAIGELLRTAEYHDGWQLVTESWAGFQAPGAPGGGSATPLMSMLSFHPGIVVRKVMNEAFNYAYDRWWEPSEGTSDESWEVVSDPGPERTTEEAEAAKARSKRIRIILASAWGRHSHWLVTNDSDYMLEARQLVAVELCQA</sequence>